<dbReference type="Proteomes" id="UP000178046">
    <property type="component" value="Unassembled WGS sequence"/>
</dbReference>
<dbReference type="PANTHER" id="PTHR34203">
    <property type="entry name" value="METHYLTRANSFERASE, FKBM FAMILY PROTEIN"/>
    <property type="match status" value="1"/>
</dbReference>
<dbReference type="InterPro" id="IPR029063">
    <property type="entry name" value="SAM-dependent_MTases_sf"/>
</dbReference>
<dbReference type="AlphaFoldDB" id="A0A1F5X1I7"/>
<evidence type="ECO:0000313" key="2">
    <source>
        <dbReference type="EMBL" id="OGF81767.1"/>
    </source>
</evidence>
<name>A0A1F5X1I7_9BACT</name>
<evidence type="ECO:0000313" key="3">
    <source>
        <dbReference type="Proteomes" id="UP000178046"/>
    </source>
</evidence>
<dbReference type="InterPro" id="IPR006342">
    <property type="entry name" value="FkbM_mtfrase"/>
</dbReference>
<proteinExistence type="predicted"/>
<evidence type="ECO:0000259" key="1">
    <source>
        <dbReference type="Pfam" id="PF05050"/>
    </source>
</evidence>
<dbReference type="Pfam" id="PF05050">
    <property type="entry name" value="Methyltransf_21"/>
    <property type="match status" value="1"/>
</dbReference>
<dbReference type="EMBL" id="MFIA01000036">
    <property type="protein sequence ID" value="OGF81767.1"/>
    <property type="molecule type" value="Genomic_DNA"/>
</dbReference>
<protein>
    <recommendedName>
        <fullName evidence="1">Methyltransferase FkbM domain-containing protein</fullName>
    </recommendedName>
</protein>
<accession>A0A1F5X1I7</accession>
<gene>
    <name evidence="2" type="ORF">A2924_00985</name>
</gene>
<feature type="domain" description="Methyltransferase FkbM" evidence="1">
    <location>
        <begin position="106"/>
        <end position="267"/>
    </location>
</feature>
<dbReference type="SUPFAM" id="SSF53335">
    <property type="entry name" value="S-adenosyl-L-methionine-dependent methyltransferases"/>
    <property type="match status" value="1"/>
</dbReference>
<comment type="caution">
    <text evidence="2">The sequence shown here is derived from an EMBL/GenBank/DDBJ whole genome shotgun (WGS) entry which is preliminary data.</text>
</comment>
<dbReference type="InterPro" id="IPR052514">
    <property type="entry name" value="SAM-dependent_MTase"/>
</dbReference>
<dbReference type="PANTHER" id="PTHR34203:SF15">
    <property type="entry name" value="SLL1173 PROTEIN"/>
    <property type="match status" value="1"/>
</dbReference>
<reference evidence="2 3" key="1">
    <citation type="journal article" date="2016" name="Nat. Commun.">
        <title>Thousands of microbial genomes shed light on interconnected biogeochemical processes in an aquifer system.</title>
        <authorList>
            <person name="Anantharaman K."/>
            <person name="Brown C.T."/>
            <person name="Hug L.A."/>
            <person name="Sharon I."/>
            <person name="Castelle C.J."/>
            <person name="Probst A.J."/>
            <person name="Thomas B.C."/>
            <person name="Singh A."/>
            <person name="Wilkins M.J."/>
            <person name="Karaoz U."/>
            <person name="Brodie E.L."/>
            <person name="Williams K.H."/>
            <person name="Hubbard S.S."/>
            <person name="Banfield J.F."/>
        </authorList>
    </citation>
    <scope>NUCLEOTIDE SEQUENCE [LARGE SCALE GENOMIC DNA]</scope>
</reference>
<organism evidence="2 3">
    <name type="scientific">Candidatus Giovannonibacteria bacterium RIFCSPLOWO2_01_FULL_44_16</name>
    <dbReference type="NCBI Taxonomy" id="1798348"/>
    <lineage>
        <taxon>Bacteria</taxon>
        <taxon>Candidatus Giovannoniibacteriota</taxon>
    </lineage>
</organism>
<dbReference type="NCBIfam" id="TIGR01444">
    <property type="entry name" value="fkbM_fam"/>
    <property type="match status" value="1"/>
</dbReference>
<sequence>MIVKLGKLLFSKRQRQILWRIRVNFSFLRRLSAGSKAGVFGIAVSSVKLAFKEMDTIMGRLDYPKADIFMELDSLRGIKRLGACTKEPETVEWIETQVKKGDVFYDVGANVGAFSFVASTVAGNNGKVYAFEPGASTYAILSRNVFLNNAEGRIIPMGVAFSDNTVLNKLVYSSITAGEAQHNWGGSSEGKRFQFIPSYKMDDFIEIFKIEPPNHIKIDVDGHEMNVLFGAKKTLENPELRSLLIEIDESAAGYKDIYQLLSNAGFSLDSKHRRNATTFNCIFLRK</sequence>
<dbReference type="Gene3D" id="3.40.50.150">
    <property type="entry name" value="Vaccinia Virus protein VP39"/>
    <property type="match status" value="1"/>
</dbReference>